<protein>
    <submittedName>
        <fullName evidence="9">Cytochrome c oxidase subunit 3</fullName>
    </submittedName>
</protein>
<dbReference type="GO" id="GO:0019646">
    <property type="term" value="P:aerobic electron transport chain"/>
    <property type="evidence" value="ECO:0007669"/>
    <property type="project" value="InterPro"/>
</dbReference>
<dbReference type="GO" id="GO:0004129">
    <property type="term" value="F:cytochrome-c oxidase activity"/>
    <property type="evidence" value="ECO:0007669"/>
    <property type="project" value="InterPro"/>
</dbReference>
<dbReference type="InterPro" id="IPR035973">
    <property type="entry name" value="Cyt_c_oxidase_su3-like_sf"/>
</dbReference>
<reference evidence="9" key="1">
    <citation type="submission" date="2024-02" db="EMBL/GenBank/DDBJ databases">
        <title>Sediminibacterium planktonica sp. nov. and Sediminibacterium longus sp. nov., isolated from surface lake and river water.</title>
        <authorList>
            <person name="Watanabe K."/>
            <person name="Takemine S."/>
            <person name="Ishii Y."/>
            <person name="Ogata Y."/>
            <person name="Shindo C."/>
            <person name="Suda W."/>
        </authorList>
    </citation>
    <scope>NUCLEOTIDE SEQUENCE</scope>
    <source>
        <strain evidence="9">KACHI17</strain>
    </source>
</reference>
<evidence type="ECO:0000256" key="2">
    <source>
        <dbReference type="ARBA" id="ARBA00010581"/>
    </source>
</evidence>
<evidence type="ECO:0000256" key="3">
    <source>
        <dbReference type="ARBA" id="ARBA00022692"/>
    </source>
</evidence>
<feature type="transmembrane region" description="Helical" evidence="7">
    <location>
        <begin position="66"/>
        <end position="86"/>
    </location>
</feature>
<gene>
    <name evidence="9" type="ORF">KACHI17_16100</name>
</gene>
<organism evidence="9">
    <name type="scientific">Sediminibacterium sp. KACHI17</name>
    <dbReference type="NCBI Taxonomy" id="1751071"/>
    <lineage>
        <taxon>Bacteria</taxon>
        <taxon>Pseudomonadati</taxon>
        <taxon>Bacteroidota</taxon>
        <taxon>Chitinophagia</taxon>
        <taxon>Chitinophagales</taxon>
        <taxon>Chitinophagaceae</taxon>
        <taxon>Sediminibacterium</taxon>
    </lineage>
</organism>
<dbReference type="PANTHER" id="PTHR11403:SF10">
    <property type="entry name" value="CYTOCHROME C OXIDASE"/>
    <property type="match status" value="1"/>
</dbReference>
<evidence type="ECO:0000256" key="6">
    <source>
        <dbReference type="RuleBase" id="RU003376"/>
    </source>
</evidence>
<comment type="similarity">
    <text evidence="2 6">Belongs to the cytochrome c oxidase subunit 3 family.</text>
</comment>
<feature type="domain" description="Heme-copper oxidase subunit III family profile" evidence="8">
    <location>
        <begin position="1"/>
        <end position="173"/>
    </location>
</feature>
<dbReference type="InterPro" id="IPR000298">
    <property type="entry name" value="Cyt_c_oxidase-like_su3"/>
</dbReference>
<sequence>MWVAMGSIVMAFAGLTSAYIVKKNQSSWLEFDLPIVFWYSTVVILVSSLTMHLATKAFKAREMGRYRTLITVTAALGLLFIILQYMGFNDLEARSIALIGPKSNSAASFLFVITGLHMVHVLGGVIALLVMFIRAYSSKVKSYSAIPVEVAGTYWHFVDILWIYLFIFYNWIG</sequence>
<dbReference type="SUPFAM" id="SSF81452">
    <property type="entry name" value="Cytochrome c oxidase subunit III-like"/>
    <property type="match status" value="1"/>
</dbReference>
<dbReference type="Gene3D" id="1.20.120.80">
    <property type="entry name" value="Cytochrome c oxidase, subunit III, four-helix bundle"/>
    <property type="match status" value="1"/>
</dbReference>
<evidence type="ECO:0000256" key="7">
    <source>
        <dbReference type="SAM" id="Phobius"/>
    </source>
</evidence>
<dbReference type="InterPro" id="IPR013833">
    <property type="entry name" value="Cyt_c_oxidase_su3_a-hlx"/>
</dbReference>
<keyword evidence="5 7" id="KW-0472">Membrane</keyword>
<feature type="transmembrane region" description="Helical" evidence="7">
    <location>
        <begin position="154"/>
        <end position="172"/>
    </location>
</feature>
<dbReference type="Pfam" id="PF00510">
    <property type="entry name" value="COX3"/>
    <property type="match status" value="1"/>
</dbReference>
<dbReference type="GO" id="GO:0005886">
    <property type="term" value="C:plasma membrane"/>
    <property type="evidence" value="ECO:0007669"/>
    <property type="project" value="UniProtKB-SubCell"/>
</dbReference>
<accession>A0AAT9GJ97</accession>
<dbReference type="PANTHER" id="PTHR11403">
    <property type="entry name" value="CYTOCHROME C OXIDASE SUBUNIT III"/>
    <property type="match status" value="1"/>
</dbReference>
<evidence type="ECO:0000256" key="4">
    <source>
        <dbReference type="ARBA" id="ARBA00022989"/>
    </source>
</evidence>
<evidence type="ECO:0000313" key="9">
    <source>
        <dbReference type="EMBL" id="BFG70729.1"/>
    </source>
</evidence>
<evidence type="ECO:0000259" key="8">
    <source>
        <dbReference type="PROSITE" id="PS50253"/>
    </source>
</evidence>
<proteinExistence type="inferred from homology"/>
<keyword evidence="3 6" id="KW-0812">Transmembrane</keyword>
<keyword evidence="4 7" id="KW-1133">Transmembrane helix</keyword>
<name>A0AAT9GJ97_9BACT</name>
<feature type="transmembrane region" description="Helical" evidence="7">
    <location>
        <begin position="106"/>
        <end position="133"/>
    </location>
</feature>
<dbReference type="PROSITE" id="PS50253">
    <property type="entry name" value="COX3"/>
    <property type="match status" value="1"/>
</dbReference>
<evidence type="ECO:0000256" key="1">
    <source>
        <dbReference type="ARBA" id="ARBA00004141"/>
    </source>
</evidence>
<dbReference type="EMBL" id="AP029612">
    <property type="protein sequence ID" value="BFG70729.1"/>
    <property type="molecule type" value="Genomic_DNA"/>
</dbReference>
<comment type="subcellular location">
    <subcellularLocation>
        <location evidence="6">Cell membrane</location>
        <topology evidence="6">Multi-pass membrane protein</topology>
    </subcellularLocation>
    <subcellularLocation>
        <location evidence="1">Membrane</location>
        <topology evidence="1">Multi-pass membrane protein</topology>
    </subcellularLocation>
</comment>
<dbReference type="InterPro" id="IPR024791">
    <property type="entry name" value="Cyt_c/ubiquinol_Oxase_su3"/>
</dbReference>
<evidence type="ECO:0000256" key="5">
    <source>
        <dbReference type="ARBA" id="ARBA00023136"/>
    </source>
</evidence>
<feature type="transmembrane region" description="Helical" evidence="7">
    <location>
        <begin position="34"/>
        <end position="54"/>
    </location>
</feature>
<dbReference type="AlphaFoldDB" id="A0AAT9GJ97"/>